<dbReference type="InterPro" id="IPR007863">
    <property type="entry name" value="Peptidase_M16_C"/>
</dbReference>
<keyword evidence="5" id="KW-0482">Metalloprotease</keyword>
<dbReference type="GO" id="GO:0006508">
    <property type="term" value="P:proteolysis"/>
    <property type="evidence" value="ECO:0007669"/>
    <property type="project" value="UniProtKB-KW"/>
</dbReference>
<comment type="caution">
    <text evidence="9">The sequence shown here is derived from an EMBL/GenBank/DDBJ whole genome shotgun (WGS) entry which is preliminary data.</text>
</comment>
<feature type="region of interest" description="Disordered" evidence="6">
    <location>
        <begin position="491"/>
        <end position="513"/>
    </location>
</feature>
<feature type="domain" description="Peptidase M16 C-terminal" evidence="8">
    <location>
        <begin position="685"/>
        <end position="849"/>
    </location>
</feature>
<dbReference type="Pfam" id="PF00675">
    <property type="entry name" value="Peptidase_M16"/>
    <property type="match status" value="2"/>
</dbReference>
<proteinExistence type="inferred from homology"/>
<evidence type="ECO:0000259" key="8">
    <source>
        <dbReference type="Pfam" id="PF05193"/>
    </source>
</evidence>
<feature type="domain" description="Peptidase M16 N-terminal" evidence="7">
    <location>
        <begin position="543"/>
        <end position="656"/>
    </location>
</feature>
<feature type="domain" description="Peptidase M16 C-terminal" evidence="8">
    <location>
        <begin position="214"/>
        <end position="390"/>
    </location>
</feature>
<dbReference type="Gene3D" id="3.30.830.10">
    <property type="entry name" value="Metalloenzyme, LuxS/M16 peptidase-like"/>
    <property type="match status" value="4"/>
</dbReference>
<dbReference type="InterPro" id="IPR011765">
    <property type="entry name" value="Pept_M16_N"/>
</dbReference>
<sequence length="954" mass="106822">MKIFDSFRKSQFQNLKRNAFCLLALILSACQNGEDNSQSDFRIEYEKFELDNGLDVIFHIDRTDPVVAVALTAHVGSAREKAGRTGFAHLFEHLLFLESENLGKGGLDKLSARIGGSGANGSTSRDRTNYFQTVPSDALEKMIWAEADKIGWFINTVTEPVLAKEKEVVKNEKRLRVDNQPYGHTQYVIDKALYPEGHPYNWQVIGSLEDLQNATLEDVKDFYRKWYGPNNVTLVISGDFDPAQAKEWVEKYFNEIPRGEEVAKQPKQSAVINKTMKFYHEDNFARLPELTVAWPTVPLYHKDYYPLVVLTKYLTEGKKAPFTQVLVNDLRLTSEVRMFSRNSELAGQAQLSIRAFEEIDLDSVQSAINKAFNQFEKSGISEQDLDRIKAGQEADFYGSLSSVLGKGFQLAQYNIFADDPGYINEDIRKIQEVTSADVIEVYEKYIKDQPYVATSFVPKSSALLALEGSVKANVVEEPIVLGAENSFDPSLEASYEKTPSSFDRSVEPPYGSPPSVKIPEVWQASLTNGLEVLGIESNEVPLIQMNLVIDGGQLLDSPEKVGVANMVAEMMTRGTETKTPVELENAIAQLGASIRVSSGKDEIRISATTLARNYEATIDLIQEILTEPRWDNEELELVRQKVINALKQQEANPNTIASNTFDILIYGKDNILSKNSLGDQKGIESVTMADLKNYYDKFLAPNVAKFYFVGSISQEKAISSLSSLQKEWKMKEVTIPKTKISATPKNSTVYFYDVPNAKQSVLFIGYPALTKTDADYYPAVVMNYILGGGGFASQLTQELREKKGYTYGIGSYFSGDLSGTFAIRSNVRSNITLEASQAIKNILEEYGPNYSFQDLETTQSALIKGNARAFETARAKLNMLENVGKYNWPVDYLKQQEAIINEMTVEEVKNLAAKYINPNKMYWLVVGDAATQLERMKELGFGEPVLINQDSARK</sequence>
<reference evidence="9" key="1">
    <citation type="submission" date="2022-11" db="EMBL/GenBank/DDBJ databases">
        <title>The characterization of three novel Bacteroidetes species and genomic analysis of their roles in tidal elemental geochemical cycles.</title>
        <authorList>
            <person name="Ma K.-J."/>
        </authorList>
    </citation>
    <scope>NUCLEOTIDE SEQUENCE</scope>
    <source>
        <strain evidence="9">M415</strain>
    </source>
</reference>
<dbReference type="Pfam" id="PF05193">
    <property type="entry name" value="Peptidase_M16_C"/>
    <property type="match status" value="2"/>
</dbReference>
<evidence type="ECO:0000256" key="3">
    <source>
        <dbReference type="ARBA" id="ARBA00022801"/>
    </source>
</evidence>
<dbReference type="RefSeq" id="WP_266011065.1">
    <property type="nucleotide sequence ID" value="NZ_JAPFQP010000001.1"/>
</dbReference>
<dbReference type="GO" id="GO:0008237">
    <property type="term" value="F:metallopeptidase activity"/>
    <property type="evidence" value="ECO:0007669"/>
    <property type="project" value="UniProtKB-KW"/>
</dbReference>
<name>A0AAE3MKW2_9FLAO</name>
<dbReference type="EMBL" id="JAPFQP010000001">
    <property type="protein sequence ID" value="MCX2718779.1"/>
    <property type="molecule type" value="Genomic_DNA"/>
</dbReference>
<evidence type="ECO:0000313" key="9">
    <source>
        <dbReference type="EMBL" id="MCX2718779.1"/>
    </source>
</evidence>
<evidence type="ECO:0000256" key="1">
    <source>
        <dbReference type="ARBA" id="ARBA00007261"/>
    </source>
</evidence>
<evidence type="ECO:0000256" key="4">
    <source>
        <dbReference type="ARBA" id="ARBA00022833"/>
    </source>
</evidence>
<keyword evidence="2" id="KW-0645">Protease</keyword>
<dbReference type="AlphaFoldDB" id="A0AAE3MKW2"/>
<dbReference type="PANTHER" id="PTHR43690:SF35">
    <property type="entry name" value="NON-CATALYTIC MEMBER OF PEPTIDASE SUBFAMILY M16B-RELATED"/>
    <property type="match status" value="1"/>
</dbReference>
<keyword evidence="4" id="KW-0862">Zinc</keyword>
<keyword evidence="10" id="KW-1185">Reference proteome</keyword>
<dbReference type="PANTHER" id="PTHR43690">
    <property type="entry name" value="NARDILYSIN"/>
    <property type="match status" value="1"/>
</dbReference>
<gene>
    <name evidence="9" type="ORF">OO016_04100</name>
</gene>
<dbReference type="InterPro" id="IPR050626">
    <property type="entry name" value="Peptidase_M16"/>
</dbReference>
<dbReference type="Proteomes" id="UP001207116">
    <property type="component" value="Unassembled WGS sequence"/>
</dbReference>
<protein>
    <submittedName>
        <fullName evidence="9">Pitrilysin family protein</fullName>
    </submittedName>
</protein>
<feature type="domain" description="Peptidase M16 N-terminal" evidence="7">
    <location>
        <begin position="61"/>
        <end position="148"/>
    </location>
</feature>
<evidence type="ECO:0000313" key="10">
    <source>
        <dbReference type="Proteomes" id="UP001207116"/>
    </source>
</evidence>
<evidence type="ECO:0000259" key="7">
    <source>
        <dbReference type="Pfam" id="PF00675"/>
    </source>
</evidence>
<accession>A0AAE3MKW2</accession>
<keyword evidence="3" id="KW-0378">Hydrolase</keyword>
<evidence type="ECO:0000256" key="5">
    <source>
        <dbReference type="ARBA" id="ARBA00023049"/>
    </source>
</evidence>
<organism evidence="9 10">
    <name type="scientific">Lentiprolixibacter aurantiacus</name>
    <dbReference type="NCBI Taxonomy" id="2993939"/>
    <lineage>
        <taxon>Bacteria</taxon>
        <taxon>Pseudomonadati</taxon>
        <taxon>Bacteroidota</taxon>
        <taxon>Flavobacteriia</taxon>
        <taxon>Flavobacteriales</taxon>
        <taxon>Flavobacteriaceae</taxon>
        <taxon>Lentiprolixibacter</taxon>
    </lineage>
</organism>
<dbReference type="SUPFAM" id="SSF63411">
    <property type="entry name" value="LuxS/MPP-like metallohydrolase"/>
    <property type="match status" value="4"/>
</dbReference>
<dbReference type="PROSITE" id="PS51257">
    <property type="entry name" value="PROKAR_LIPOPROTEIN"/>
    <property type="match status" value="1"/>
</dbReference>
<dbReference type="GO" id="GO:0046872">
    <property type="term" value="F:metal ion binding"/>
    <property type="evidence" value="ECO:0007669"/>
    <property type="project" value="InterPro"/>
</dbReference>
<evidence type="ECO:0000256" key="2">
    <source>
        <dbReference type="ARBA" id="ARBA00022670"/>
    </source>
</evidence>
<evidence type="ECO:0000256" key="6">
    <source>
        <dbReference type="SAM" id="MobiDB-lite"/>
    </source>
</evidence>
<dbReference type="InterPro" id="IPR011249">
    <property type="entry name" value="Metalloenz_LuxS/M16"/>
</dbReference>
<comment type="similarity">
    <text evidence="1">Belongs to the peptidase M16 family.</text>
</comment>